<dbReference type="SUPFAM" id="SSF56281">
    <property type="entry name" value="Metallo-hydrolase/oxidoreductase"/>
    <property type="match status" value="1"/>
</dbReference>
<dbReference type="SMART" id="SM00849">
    <property type="entry name" value="Lactamase_B"/>
    <property type="match status" value="1"/>
</dbReference>
<dbReference type="InterPro" id="IPR001279">
    <property type="entry name" value="Metallo-B-lactamas"/>
</dbReference>
<evidence type="ECO:0000313" key="5">
    <source>
        <dbReference type="Proteomes" id="UP001204798"/>
    </source>
</evidence>
<gene>
    <name evidence="4" type="ORF">M2350_000087</name>
</gene>
<dbReference type="PANTHER" id="PTHR43546:SF3">
    <property type="entry name" value="UPF0173 METAL-DEPENDENT HYDROLASE MJ1163"/>
    <property type="match status" value="1"/>
</dbReference>
<evidence type="ECO:0000313" key="4">
    <source>
        <dbReference type="EMBL" id="MCS3917690.1"/>
    </source>
</evidence>
<feature type="domain" description="Metallo-beta-lactamase" evidence="3">
    <location>
        <begin position="8"/>
        <end position="194"/>
    </location>
</feature>
<name>A0ABT2EIB6_9BACT</name>
<keyword evidence="1 2" id="KW-0378">Hydrolase</keyword>
<evidence type="ECO:0000256" key="2">
    <source>
        <dbReference type="HAMAP-Rule" id="MF_00457"/>
    </source>
</evidence>
<accession>A0ABT2EIB6</accession>
<dbReference type="NCBIfam" id="NF001911">
    <property type="entry name" value="PRK00685.1"/>
    <property type="match status" value="1"/>
</dbReference>
<dbReference type="Gene3D" id="3.60.15.10">
    <property type="entry name" value="Ribonuclease Z/Hydroxyacylglutathione hydrolase-like"/>
    <property type="match status" value="1"/>
</dbReference>
<dbReference type="RefSeq" id="WP_259094271.1">
    <property type="nucleotide sequence ID" value="NZ_CP130454.1"/>
</dbReference>
<dbReference type="EMBL" id="JANUCP010000001">
    <property type="protein sequence ID" value="MCS3917690.1"/>
    <property type="molecule type" value="Genomic_DNA"/>
</dbReference>
<organism evidence="4 5">
    <name type="scientific">Candidatus Fervidibacter sacchari</name>
    <dbReference type="NCBI Taxonomy" id="1448929"/>
    <lineage>
        <taxon>Bacteria</taxon>
        <taxon>Candidatus Fervidibacterota</taxon>
        <taxon>Candidatus Fervidibacter</taxon>
    </lineage>
</organism>
<proteinExistence type="inferred from homology"/>
<dbReference type="InterPro" id="IPR022877">
    <property type="entry name" value="UPF0173"/>
</dbReference>
<protein>
    <recommendedName>
        <fullName evidence="2">UPF0173 metal-dependent hydrolase M2350_000087</fullName>
    </recommendedName>
</protein>
<dbReference type="PANTHER" id="PTHR43546">
    <property type="entry name" value="UPF0173 METAL-DEPENDENT HYDROLASE MJ1163-RELATED"/>
    <property type="match status" value="1"/>
</dbReference>
<evidence type="ECO:0000256" key="1">
    <source>
        <dbReference type="ARBA" id="ARBA00022801"/>
    </source>
</evidence>
<dbReference type="InterPro" id="IPR050114">
    <property type="entry name" value="UPF0173_UPF0282_UlaG_hydrolase"/>
</dbReference>
<comment type="similarity">
    <text evidence="2">Belongs to the UPF0173 family.</text>
</comment>
<dbReference type="HAMAP" id="MF_00457">
    <property type="entry name" value="UPF0173"/>
    <property type="match status" value="1"/>
</dbReference>
<dbReference type="Proteomes" id="UP001204798">
    <property type="component" value="Unassembled WGS sequence"/>
</dbReference>
<dbReference type="Pfam" id="PF12706">
    <property type="entry name" value="Lactamase_B_2"/>
    <property type="match status" value="1"/>
</dbReference>
<sequence length="232" mass="24944">MVKATFLGHACVLVSTDTHSVVIDPFLTGNPKAAAKPEDLKVDAVIVTHGHGDHLGDAIEIANRNNCPIIGVYELVTYCQRKGAKQGHPLHIGGSYNFPFGRVKLVPAWHGSAFVEEDGSIVYTGNPAGVLLFIDGKTVYHAGDTGLFGDMKLIGDRHPIDLAFLPIGGNFTMDIDDAVEATKLLRPKIVVPIHYGTFPVIEADPKEFAQKVQQAMPEVSVKILQPGESVSL</sequence>
<evidence type="ECO:0000259" key="3">
    <source>
        <dbReference type="SMART" id="SM00849"/>
    </source>
</evidence>
<reference evidence="4 5" key="1">
    <citation type="submission" date="2022-08" db="EMBL/GenBank/DDBJ databases">
        <title>Bacterial and archaeal communities from various locations to study Microbial Dark Matter (Phase II).</title>
        <authorList>
            <person name="Stepanauskas R."/>
        </authorList>
    </citation>
    <scope>NUCLEOTIDE SEQUENCE [LARGE SCALE GENOMIC DNA]</scope>
    <source>
        <strain evidence="4 5">PD1</strain>
    </source>
</reference>
<keyword evidence="5" id="KW-1185">Reference proteome</keyword>
<dbReference type="InterPro" id="IPR036866">
    <property type="entry name" value="RibonucZ/Hydroxyglut_hydro"/>
</dbReference>
<comment type="caution">
    <text evidence="4">The sequence shown here is derived from an EMBL/GenBank/DDBJ whole genome shotgun (WGS) entry which is preliminary data.</text>
</comment>